<dbReference type="Gene3D" id="2.10.109.10">
    <property type="entry name" value="Umud Fragment, subunit A"/>
    <property type="match status" value="1"/>
</dbReference>
<reference evidence="7 8" key="1">
    <citation type="submission" date="2017-08" db="EMBL/GenBank/DDBJ databases">
        <title>Infants hospitalized years apart are colonized by the same room-sourced microbial strains.</title>
        <authorList>
            <person name="Brooks B."/>
            <person name="Olm M.R."/>
            <person name="Firek B.A."/>
            <person name="Baker R."/>
            <person name="Thomas B.C."/>
            <person name="Morowitz M.J."/>
            <person name="Banfield J.F."/>
        </authorList>
    </citation>
    <scope>NUCLEOTIDE SEQUENCE [LARGE SCALE GENOMIC DNA]</scope>
    <source>
        <strain evidence="7">S2_018_000_R2_101</strain>
    </source>
</reference>
<proteinExistence type="predicted"/>
<dbReference type="PANTHER" id="PTHR40661">
    <property type="match status" value="1"/>
</dbReference>
<keyword evidence="5" id="KW-0804">Transcription</keyword>
<dbReference type="GO" id="GO:0006508">
    <property type="term" value="P:proteolysis"/>
    <property type="evidence" value="ECO:0007669"/>
    <property type="project" value="UniProtKB-KW"/>
</dbReference>
<dbReference type="EMBL" id="QFNN01000005">
    <property type="protein sequence ID" value="PZO91753.1"/>
    <property type="molecule type" value="Genomic_DNA"/>
</dbReference>
<dbReference type="GO" id="GO:0003677">
    <property type="term" value="F:DNA binding"/>
    <property type="evidence" value="ECO:0007669"/>
    <property type="project" value="UniProtKB-KW"/>
</dbReference>
<organism evidence="7 8">
    <name type="scientific">Sphingomonas sanxanigenens</name>
    <dbReference type="NCBI Taxonomy" id="397260"/>
    <lineage>
        <taxon>Bacteria</taxon>
        <taxon>Pseudomonadati</taxon>
        <taxon>Pseudomonadota</taxon>
        <taxon>Alphaproteobacteria</taxon>
        <taxon>Sphingomonadales</taxon>
        <taxon>Sphingomonadaceae</taxon>
        <taxon>Sphingomonas</taxon>
    </lineage>
</organism>
<gene>
    <name evidence="7" type="ORF">DI623_02295</name>
</gene>
<dbReference type="Pfam" id="PF00717">
    <property type="entry name" value="Peptidase_S24"/>
    <property type="match status" value="1"/>
</dbReference>
<dbReference type="InterPro" id="IPR036286">
    <property type="entry name" value="LexA/Signal_pep-like_sf"/>
</dbReference>
<keyword evidence="3" id="KW-0805">Transcription regulation</keyword>
<name>A0A2W5ABZ6_9SPHN</name>
<evidence type="ECO:0000256" key="5">
    <source>
        <dbReference type="ARBA" id="ARBA00023163"/>
    </source>
</evidence>
<evidence type="ECO:0000313" key="8">
    <source>
        <dbReference type="Proteomes" id="UP000249066"/>
    </source>
</evidence>
<evidence type="ECO:0000256" key="1">
    <source>
        <dbReference type="ARBA" id="ARBA00022670"/>
    </source>
</evidence>
<dbReference type="PROSITE" id="PS00501">
    <property type="entry name" value="SPASE_I_1"/>
    <property type="match status" value="1"/>
</dbReference>
<comment type="caution">
    <text evidence="7">The sequence shown here is derived from an EMBL/GenBank/DDBJ whole genome shotgun (WGS) entry which is preliminary data.</text>
</comment>
<dbReference type="CDD" id="cd06529">
    <property type="entry name" value="S24_LexA-like"/>
    <property type="match status" value="1"/>
</dbReference>
<dbReference type="GO" id="GO:0004252">
    <property type="term" value="F:serine-type endopeptidase activity"/>
    <property type="evidence" value="ECO:0007669"/>
    <property type="project" value="InterPro"/>
</dbReference>
<dbReference type="InterPro" id="IPR019756">
    <property type="entry name" value="Pept_S26A_signal_pept_1_Ser-AS"/>
</dbReference>
<evidence type="ECO:0000313" key="7">
    <source>
        <dbReference type="EMBL" id="PZO91753.1"/>
    </source>
</evidence>
<evidence type="ECO:0000256" key="3">
    <source>
        <dbReference type="ARBA" id="ARBA00023015"/>
    </source>
</evidence>
<sequence length="223" mass="23862">MDAADPRAALDALIQEKGEDYASLSRMLGRNAAYIQQFIKRGTPRRLAEEDRRLLARYFRVEEAVLGGPPASGGAGASSSARGGGGLVRVPRVSVDASAGPGAIAQEERPVGALGFDPLWLRRQGLDPAMLSVIAVVGDSMVPTLGDGDDILVDRADAGARLRDGIYVLRVDDALWVKRVAMNPAGRRFTIRSDNPAYPAWPDCDPADVAVIGRVVWFGRRLA</sequence>
<dbReference type="GO" id="GO:0016020">
    <property type="term" value="C:membrane"/>
    <property type="evidence" value="ECO:0007669"/>
    <property type="project" value="InterPro"/>
</dbReference>
<evidence type="ECO:0000256" key="4">
    <source>
        <dbReference type="ARBA" id="ARBA00023125"/>
    </source>
</evidence>
<dbReference type="AlphaFoldDB" id="A0A2W5ABZ6"/>
<evidence type="ECO:0000256" key="2">
    <source>
        <dbReference type="ARBA" id="ARBA00022801"/>
    </source>
</evidence>
<dbReference type="SUPFAM" id="SSF51306">
    <property type="entry name" value="LexA/Signal peptidase"/>
    <property type="match status" value="1"/>
</dbReference>
<feature type="domain" description="Peptidase S24/S26A/S26B/S26C" evidence="6">
    <location>
        <begin position="96"/>
        <end position="216"/>
    </location>
</feature>
<accession>A0A2W5ABZ6</accession>
<evidence type="ECO:0000259" key="6">
    <source>
        <dbReference type="Pfam" id="PF00717"/>
    </source>
</evidence>
<keyword evidence="2" id="KW-0378">Hydrolase</keyword>
<protein>
    <submittedName>
        <fullName evidence="7">Peptidase S24</fullName>
    </submittedName>
</protein>
<dbReference type="InterPro" id="IPR039418">
    <property type="entry name" value="LexA-like"/>
</dbReference>
<dbReference type="PANTHER" id="PTHR40661:SF3">
    <property type="entry name" value="FELS-1 PROPHAGE TRANSCRIPTIONAL REGULATOR"/>
    <property type="match status" value="1"/>
</dbReference>
<keyword evidence="1" id="KW-0645">Protease</keyword>
<dbReference type="InterPro" id="IPR015927">
    <property type="entry name" value="Peptidase_S24_S26A/B/C"/>
</dbReference>
<keyword evidence="4" id="KW-0238">DNA-binding</keyword>
<dbReference type="Proteomes" id="UP000249066">
    <property type="component" value="Unassembled WGS sequence"/>
</dbReference>